<organism evidence="8 9">
    <name type="scientific">Sphingomonas lycopersici</name>
    <dbReference type="NCBI Taxonomy" id="2951807"/>
    <lineage>
        <taxon>Bacteria</taxon>
        <taxon>Pseudomonadati</taxon>
        <taxon>Pseudomonadota</taxon>
        <taxon>Alphaproteobacteria</taxon>
        <taxon>Sphingomonadales</taxon>
        <taxon>Sphingomonadaceae</taxon>
        <taxon>Sphingomonas</taxon>
    </lineage>
</organism>
<reference evidence="8" key="1">
    <citation type="submission" date="2022-06" db="EMBL/GenBank/DDBJ databases">
        <title>Sphingomonas sp. nov. isolated from rhizosphere soil of tomato.</title>
        <authorList>
            <person name="Dong H."/>
            <person name="Gao R."/>
        </authorList>
    </citation>
    <scope>NUCLEOTIDE SEQUENCE</scope>
    <source>
        <strain evidence="8">MMSM24</strain>
    </source>
</reference>
<evidence type="ECO:0000256" key="3">
    <source>
        <dbReference type="ARBA" id="ARBA00022723"/>
    </source>
</evidence>
<dbReference type="Gene3D" id="2.102.10.10">
    <property type="entry name" value="Rieske [2Fe-2S] iron-sulphur domain"/>
    <property type="match status" value="1"/>
</dbReference>
<gene>
    <name evidence="8" type="ORF">NEE01_19460</name>
</gene>
<dbReference type="InterPro" id="IPR015879">
    <property type="entry name" value="Ring_hydroxy_dOase_asu_C_dom"/>
</dbReference>
<accession>A0AA41ZAI9</accession>
<evidence type="ECO:0000313" key="9">
    <source>
        <dbReference type="Proteomes" id="UP001165565"/>
    </source>
</evidence>
<protein>
    <submittedName>
        <fullName evidence="8">Aromatic ring-hydroxylating dioxygenase subunit alpha</fullName>
    </submittedName>
</protein>
<name>A0AA41ZAI9_9SPHN</name>
<dbReference type="GO" id="GO:0051213">
    <property type="term" value="F:dioxygenase activity"/>
    <property type="evidence" value="ECO:0007669"/>
    <property type="project" value="UniProtKB-KW"/>
</dbReference>
<dbReference type="Gene3D" id="3.90.380.10">
    <property type="entry name" value="Naphthalene 1,2-dioxygenase Alpha Subunit, Chain A, domain 1"/>
    <property type="match status" value="2"/>
</dbReference>
<feature type="domain" description="Rieske" evidence="7">
    <location>
        <begin position="43"/>
        <end position="151"/>
    </location>
</feature>
<sequence>MPSFSDINLNQLDMRAAMSLAPDQYTRQDVLNAELEKIFAREWLCVGRAADIPEPGDYLVFDHPRVAVMAVRQKNGDIAVLSRVCRHRGALVAEDSGGSARLFVCPYHKWTYDLDGTLRGAPAMSENSAFDRTDCALPRFRTEIWQGFVFFSLDPNIAPLAPKLAALSERLAAYDLAELATGFTLEEIWDSNWKVAFENSCESYHHMGVHGSTLEPIFPTGGVRCEPGSEAFNIHAVPTIAGFTLGGAEGNANDRPENRALVVAGIYPAMTIALTGPTATWFSFTPIDAGHTRVRVGWLVRHSDDHILPRPDQLARDRALLATVLREDRASCAAVQRGLATADAAAGPLSPLEQPVAEFAQYLRQRLGLTEAR</sequence>
<keyword evidence="6" id="KW-0411">Iron-sulfur</keyword>
<dbReference type="AlphaFoldDB" id="A0AA41ZAI9"/>
<evidence type="ECO:0000256" key="4">
    <source>
        <dbReference type="ARBA" id="ARBA00023002"/>
    </source>
</evidence>
<keyword evidence="4" id="KW-0560">Oxidoreductase</keyword>
<dbReference type="GO" id="GO:0005506">
    <property type="term" value="F:iron ion binding"/>
    <property type="evidence" value="ECO:0007669"/>
    <property type="project" value="InterPro"/>
</dbReference>
<keyword evidence="8" id="KW-0223">Dioxygenase</keyword>
<dbReference type="GO" id="GO:0051537">
    <property type="term" value="F:2 iron, 2 sulfur cluster binding"/>
    <property type="evidence" value="ECO:0007669"/>
    <property type="project" value="UniProtKB-KW"/>
</dbReference>
<dbReference type="Pfam" id="PF00848">
    <property type="entry name" value="Ring_hydroxyl_A"/>
    <property type="match status" value="1"/>
</dbReference>
<keyword evidence="3" id="KW-0479">Metal-binding</keyword>
<proteinExistence type="predicted"/>
<dbReference type="EMBL" id="JANFAV010000017">
    <property type="protein sequence ID" value="MCW6536962.1"/>
    <property type="molecule type" value="Genomic_DNA"/>
</dbReference>
<dbReference type="PANTHER" id="PTHR43756:SF5">
    <property type="entry name" value="CHOLINE MONOOXYGENASE, CHLOROPLASTIC"/>
    <property type="match status" value="1"/>
</dbReference>
<evidence type="ECO:0000256" key="6">
    <source>
        <dbReference type="ARBA" id="ARBA00023014"/>
    </source>
</evidence>
<keyword evidence="2" id="KW-0001">2Fe-2S</keyword>
<dbReference type="PRINTS" id="PR00090">
    <property type="entry name" value="RNGDIOXGNASE"/>
</dbReference>
<evidence type="ECO:0000256" key="5">
    <source>
        <dbReference type="ARBA" id="ARBA00023004"/>
    </source>
</evidence>
<comment type="cofactor">
    <cofactor evidence="1">
        <name>Fe cation</name>
        <dbReference type="ChEBI" id="CHEBI:24875"/>
    </cofactor>
</comment>
<dbReference type="CDD" id="cd03469">
    <property type="entry name" value="Rieske_RO_Alpha_N"/>
    <property type="match status" value="1"/>
</dbReference>
<evidence type="ECO:0000259" key="7">
    <source>
        <dbReference type="PROSITE" id="PS51296"/>
    </source>
</evidence>
<keyword evidence="9" id="KW-1185">Reference proteome</keyword>
<comment type="caution">
    <text evidence="8">The sequence shown here is derived from an EMBL/GenBank/DDBJ whole genome shotgun (WGS) entry which is preliminary data.</text>
</comment>
<evidence type="ECO:0000313" key="8">
    <source>
        <dbReference type="EMBL" id="MCW6536962.1"/>
    </source>
</evidence>
<dbReference type="InterPro" id="IPR036922">
    <property type="entry name" value="Rieske_2Fe-2S_sf"/>
</dbReference>
<dbReference type="PANTHER" id="PTHR43756">
    <property type="entry name" value="CHOLINE MONOOXYGENASE, CHLOROPLASTIC"/>
    <property type="match status" value="1"/>
</dbReference>
<dbReference type="Pfam" id="PF00355">
    <property type="entry name" value="Rieske"/>
    <property type="match status" value="1"/>
</dbReference>
<dbReference type="RefSeq" id="WP_265270788.1">
    <property type="nucleotide sequence ID" value="NZ_JANFAV010000017.1"/>
</dbReference>
<dbReference type="InterPro" id="IPR017941">
    <property type="entry name" value="Rieske_2Fe-2S"/>
</dbReference>
<evidence type="ECO:0000256" key="1">
    <source>
        <dbReference type="ARBA" id="ARBA00001962"/>
    </source>
</evidence>
<dbReference type="SUPFAM" id="SSF55961">
    <property type="entry name" value="Bet v1-like"/>
    <property type="match status" value="1"/>
</dbReference>
<dbReference type="Proteomes" id="UP001165565">
    <property type="component" value="Unassembled WGS sequence"/>
</dbReference>
<keyword evidence="5" id="KW-0408">Iron</keyword>
<dbReference type="SUPFAM" id="SSF50022">
    <property type="entry name" value="ISP domain"/>
    <property type="match status" value="1"/>
</dbReference>
<dbReference type="PROSITE" id="PS51296">
    <property type="entry name" value="RIESKE"/>
    <property type="match status" value="1"/>
</dbReference>
<dbReference type="InterPro" id="IPR001663">
    <property type="entry name" value="Rng_hydr_dOase-A"/>
</dbReference>
<evidence type="ECO:0000256" key="2">
    <source>
        <dbReference type="ARBA" id="ARBA00022714"/>
    </source>
</evidence>